<dbReference type="EMBL" id="BPLQ01009398">
    <property type="protein sequence ID" value="GIY43796.1"/>
    <property type="molecule type" value="Genomic_DNA"/>
</dbReference>
<protein>
    <submittedName>
        <fullName evidence="1">Uncharacterized protein</fullName>
    </submittedName>
</protein>
<reference evidence="1 2" key="1">
    <citation type="submission" date="2021-06" db="EMBL/GenBank/DDBJ databases">
        <title>Caerostris darwini draft genome.</title>
        <authorList>
            <person name="Kono N."/>
            <person name="Arakawa K."/>
        </authorList>
    </citation>
    <scope>NUCLEOTIDE SEQUENCE [LARGE SCALE GENOMIC DNA]</scope>
</reference>
<evidence type="ECO:0000313" key="2">
    <source>
        <dbReference type="Proteomes" id="UP001054837"/>
    </source>
</evidence>
<accession>A0AAV4TEI6</accession>
<proteinExistence type="predicted"/>
<keyword evidence="2" id="KW-1185">Reference proteome</keyword>
<sequence>MSRILKNYFTPGQKVWVILHPVSNPHRKKTLKFTTKRDGPYVILTKRSPLSYKVSNFDSPDTPIGTYHVSALNSFTGVETTPIAPLRKRGRPKKRCW</sequence>
<comment type="caution">
    <text evidence="1">The sequence shown here is derived from an EMBL/GenBank/DDBJ whole genome shotgun (WGS) entry which is preliminary data.</text>
</comment>
<organism evidence="1 2">
    <name type="scientific">Caerostris darwini</name>
    <dbReference type="NCBI Taxonomy" id="1538125"/>
    <lineage>
        <taxon>Eukaryota</taxon>
        <taxon>Metazoa</taxon>
        <taxon>Ecdysozoa</taxon>
        <taxon>Arthropoda</taxon>
        <taxon>Chelicerata</taxon>
        <taxon>Arachnida</taxon>
        <taxon>Araneae</taxon>
        <taxon>Araneomorphae</taxon>
        <taxon>Entelegynae</taxon>
        <taxon>Araneoidea</taxon>
        <taxon>Araneidae</taxon>
        <taxon>Caerostris</taxon>
    </lineage>
</organism>
<name>A0AAV4TEI6_9ARAC</name>
<dbReference type="AlphaFoldDB" id="A0AAV4TEI6"/>
<dbReference type="Proteomes" id="UP001054837">
    <property type="component" value="Unassembled WGS sequence"/>
</dbReference>
<gene>
    <name evidence="1" type="primary">AVEN_99235_1</name>
    <name evidence="1" type="ORF">CDAR_561081</name>
</gene>
<evidence type="ECO:0000313" key="1">
    <source>
        <dbReference type="EMBL" id="GIY43796.1"/>
    </source>
</evidence>